<protein>
    <submittedName>
        <fullName evidence="2">Uncharacterized protein</fullName>
    </submittedName>
</protein>
<feature type="transmembrane region" description="Helical" evidence="1">
    <location>
        <begin position="156"/>
        <end position="175"/>
    </location>
</feature>
<dbReference type="EMBL" id="MLAK01000671">
    <property type="protein sequence ID" value="OHT08273.1"/>
    <property type="molecule type" value="Genomic_DNA"/>
</dbReference>
<feature type="transmembrane region" description="Helical" evidence="1">
    <location>
        <begin position="218"/>
        <end position="238"/>
    </location>
</feature>
<evidence type="ECO:0000256" key="1">
    <source>
        <dbReference type="SAM" id="Phobius"/>
    </source>
</evidence>
<keyword evidence="1" id="KW-0472">Membrane</keyword>
<keyword evidence="1" id="KW-0812">Transmembrane</keyword>
<gene>
    <name evidence="2" type="ORF">TRFO_04873</name>
</gene>
<dbReference type="Proteomes" id="UP000179807">
    <property type="component" value="Unassembled WGS sequence"/>
</dbReference>
<proteinExistence type="predicted"/>
<feature type="transmembrane region" description="Helical" evidence="1">
    <location>
        <begin position="50"/>
        <end position="75"/>
    </location>
</feature>
<feature type="transmembrane region" description="Helical" evidence="1">
    <location>
        <begin position="27"/>
        <end position="44"/>
    </location>
</feature>
<evidence type="ECO:0000313" key="3">
    <source>
        <dbReference type="Proteomes" id="UP000179807"/>
    </source>
</evidence>
<dbReference type="GeneID" id="94826850"/>
<organism evidence="2 3">
    <name type="scientific">Tritrichomonas foetus</name>
    <dbReference type="NCBI Taxonomy" id="1144522"/>
    <lineage>
        <taxon>Eukaryota</taxon>
        <taxon>Metamonada</taxon>
        <taxon>Parabasalia</taxon>
        <taxon>Tritrichomonadida</taxon>
        <taxon>Tritrichomonadidae</taxon>
        <taxon>Tritrichomonas</taxon>
    </lineage>
</organism>
<feature type="transmembrane region" description="Helical" evidence="1">
    <location>
        <begin position="96"/>
        <end position="114"/>
    </location>
</feature>
<dbReference type="AlphaFoldDB" id="A0A1J4K9X8"/>
<dbReference type="RefSeq" id="XP_068361409.1">
    <property type="nucleotide sequence ID" value="XM_068492146.1"/>
</dbReference>
<accession>A0A1J4K9X8</accession>
<keyword evidence="1" id="KW-1133">Transmembrane helix</keyword>
<reference evidence="2" key="1">
    <citation type="submission" date="2016-10" db="EMBL/GenBank/DDBJ databases">
        <authorList>
            <person name="Benchimol M."/>
            <person name="Almeida L.G."/>
            <person name="Vasconcelos A.T."/>
            <person name="Perreira-Neves A."/>
            <person name="Rosa I.A."/>
            <person name="Tasca T."/>
            <person name="Bogo M.R."/>
            <person name="de Souza W."/>
        </authorList>
    </citation>
    <scope>NUCLEOTIDE SEQUENCE [LARGE SCALE GENOMIC DNA]</scope>
    <source>
        <strain evidence="2">K</strain>
    </source>
</reference>
<name>A0A1J4K9X8_9EUKA</name>
<evidence type="ECO:0000313" key="2">
    <source>
        <dbReference type="EMBL" id="OHT08273.1"/>
    </source>
</evidence>
<sequence length="240" mass="27310">MLGNLIVPILKHPICTTIMISIIFESYVPKFMTVNAIFIATFLARSTQGIYISFLHQAVVAFFICLVSEPLCIFLERDQDKNLFPIEIALKAYIKLFSYLYFLVLVILISLRFISEETSNFILEKSKGITDISYSICISRVFSIMIPLFPKIDTRLFLVITVIVALWPQIVDSIARYITKKRSATCFSSYSFVLKIGFSTAFAFSLCHESPISMHMGLFPSQYASLILFFTTLAFGVFNE</sequence>
<comment type="caution">
    <text evidence="2">The sequence shown here is derived from an EMBL/GenBank/DDBJ whole genome shotgun (WGS) entry which is preliminary data.</text>
</comment>
<keyword evidence="3" id="KW-1185">Reference proteome</keyword>
<feature type="transmembrane region" description="Helical" evidence="1">
    <location>
        <begin position="187"/>
        <end position="206"/>
    </location>
</feature>
<dbReference type="VEuPathDB" id="TrichDB:TRFO_04873"/>